<dbReference type="Proteomes" id="UP001065549">
    <property type="component" value="Unassembled WGS sequence"/>
</dbReference>
<reference evidence="3" key="1">
    <citation type="submission" date="2022-09" db="EMBL/GenBank/DDBJ databases">
        <title>Culturomic study of gut microbiota in children with autism spectrum disorder.</title>
        <authorList>
            <person name="Efimov B.A."/>
            <person name="Chaplin A.V."/>
            <person name="Sokolova S.R."/>
            <person name="Pikina A.P."/>
            <person name="Korzhanova M."/>
            <person name="Belova V."/>
            <person name="Korostin D."/>
        </authorList>
    </citation>
    <scope>NUCLEOTIDE SEQUENCE</scope>
    <source>
        <strain evidence="3">ASD5510</strain>
    </source>
</reference>
<protein>
    <submittedName>
        <fullName evidence="3">Arylamine N-acetyltransferase</fullName>
    </submittedName>
</protein>
<dbReference type="InterPro" id="IPR001447">
    <property type="entry name" value="Arylamine_N-AcTrfase"/>
</dbReference>
<gene>
    <name evidence="3" type="ORF">OBO34_02465</name>
</gene>
<organism evidence="3 4">
    <name type="scientific">Hominibacterium faecale</name>
    <dbReference type="NCBI Taxonomy" id="2839743"/>
    <lineage>
        <taxon>Bacteria</taxon>
        <taxon>Bacillati</taxon>
        <taxon>Bacillota</taxon>
        <taxon>Clostridia</taxon>
        <taxon>Peptostreptococcales</taxon>
        <taxon>Anaerovoracaceae</taxon>
        <taxon>Hominibacterium</taxon>
    </lineage>
</organism>
<dbReference type="InterPro" id="IPR038765">
    <property type="entry name" value="Papain-like_cys_pep_sf"/>
</dbReference>
<name>A0A9J6QP60_9FIRM</name>
<dbReference type="RefSeq" id="WP_253020658.1">
    <property type="nucleotide sequence ID" value="NZ_JAOSHN010000001.1"/>
</dbReference>
<dbReference type="Pfam" id="PF00797">
    <property type="entry name" value="Acetyltransf_2"/>
    <property type="match status" value="1"/>
</dbReference>
<accession>A0A9J6QP60</accession>
<dbReference type="PANTHER" id="PTHR11786:SF0">
    <property type="entry name" value="ARYLAMINE N-ACETYLTRANSFERASE 4-RELATED"/>
    <property type="match status" value="1"/>
</dbReference>
<evidence type="ECO:0000313" key="3">
    <source>
        <dbReference type="EMBL" id="MCU7377212.1"/>
    </source>
</evidence>
<proteinExistence type="inferred from homology"/>
<evidence type="ECO:0000313" key="4">
    <source>
        <dbReference type="Proteomes" id="UP001065549"/>
    </source>
</evidence>
<dbReference type="EMBL" id="JAOSHN010000001">
    <property type="protein sequence ID" value="MCU7377212.1"/>
    <property type="molecule type" value="Genomic_DNA"/>
</dbReference>
<comment type="similarity">
    <text evidence="1 2">Belongs to the arylamine N-acetyltransferase family.</text>
</comment>
<dbReference type="AlphaFoldDB" id="A0A9J6QP60"/>
<dbReference type="PANTHER" id="PTHR11786">
    <property type="entry name" value="N-HYDROXYARYLAMINE O-ACETYLTRANSFERASE"/>
    <property type="match status" value="1"/>
</dbReference>
<dbReference type="GO" id="GO:0016407">
    <property type="term" value="F:acetyltransferase activity"/>
    <property type="evidence" value="ECO:0007669"/>
    <property type="project" value="InterPro"/>
</dbReference>
<evidence type="ECO:0000256" key="2">
    <source>
        <dbReference type="RuleBase" id="RU003452"/>
    </source>
</evidence>
<keyword evidence="4" id="KW-1185">Reference proteome</keyword>
<dbReference type="PRINTS" id="PR01543">
    <property type="entry name" value="ANATRNSFRASE"/>
</dbReference>
<dbReference type="SUPFAM" id="SSF54001">
    <property type="entry name" value="Cysteine proteinases"/>
    <property type="match status" value="1"/>
</dbReference>
<dbReference type="Gene3D" id="2.40.128.150">
    <property type="entry name" value="Cysteine proteinases"/>
    <property type="match status" value="1"/>
</dbReference>
<comment type="caution">
    <text evidence="3">The sequence shown here is derived from an EMBL/GenBank/DDBJ whole genome shotgun (WGS) entry which is preliminary data.</text>
</comment>
<sequence length="263" mass="30349">MIHNQINGAPMPPEKINAYLKRIGMPAPESLDLSYLSRLQWAHMQHIPYENLDIMANKKTSLEREVLYGKMIRGSRGGVCSEINTLYNWLLESLGFEVVSYISRIIAKTLPIQPQSHRVMGVKLDGRIYLTDAGFNYEHHRIPLLLEENLVQSDGECEYKLVRDEFWGWVMWQNRPGHGWRRKLGFTEEPHIDLDFVPATFYAEAHPDSRINKGTKVSLYIDGCFYALRSGSFLKERGGVEEIIEADLTKEREKALLAEVFHL</sequence>
<dbReference type="Gene3D" id="3.30.2140.10">
    <property type="entry name" value="Arylamine N-acetyltransferase"/>
    <property type="match status" value="1"/>
</dbReference>
<evidence type="ECO:0000256" key="1">
    <source>
        <dbReference type="ARBA" id="ARBA00006547"/>
    </source>
</evidence>